<name>A0ACB6Q7U4_9PLEO</name>
<dbReference type="EMBL" id="MU003558">
    <property type="protein sequence ID" value="KAF2462911.1"/>
    <property type="molecule type" value="Genomic_DNA"/>
</dbReference>
<dbReference type="Proteomes" id="UP000799755">
    <property type="component" value="Unassembled WGS sequence"/>
</dbReference>
<sequence length="178" mass="20637">MARAKADRTEHRHLRWSWHIHFYEQYKRRAVVDREDRGFKDAVAGRKSGGRSWISPRILINTKCTLLAFQGLPRAILIGHFDKRIKPRYANWLLGRSSFGYFSARHQPLILAQRELIPNILSSVVISSKGLVKHNFHPKNILYSFVRLQLDTHISTNRSRFAPKEAIDSVSPSPLNLE</sequence>
<protein>
    <submittedName>
        <fullName evidence="1">Uncharacterized protein</fullName>
    </submittedName>
</protein>
<keyword evidence="2" id="KW-1185">Reference proteome</keyword>
<organism evidence="1 2">
    <name type="scientific">Lindgomyces ingoldianus</name>
    <dbReference type="NCBI Taxonomy" id="673940"/>
    <lineage>
        <taxon>Eukaryota</taxon>
        <taxon>Fungi</taxon>
        <taxon>Dikarya</taxon>
        <taxon>Ascomycota</taxon>
        <taxon>Pezizomycotina</taxon>
        <taxon>Dothideomycetes</taxon>
        <taxon>Pleosporomycetidae</taxon>
        <taxon>Pleosporales</taxon>
        <taxon>Lindgomycetaceae</taxon>
        <taxon>Lindgomyces</taxon>
    </lineage>
</organism>
<proteinExistence type="predicted"/>
<accession>A0ACB6Q7U4</accession>
<evidence type="ECO:0000313" key="1">
    <source>
        <dbReference type="EMBL" id="KAF2462911.1"/>
    </source>
</evidence>
<evidence type="ECO:0000313" key="2">
    <source>
        <dbReference type="Proteomes" id="UP000799755"/>
    </source>
</evidence>
<reference evidence="1" key="1">
    <citation type="journal article" date="2020" name="Stud. Mycol.">
        <title>101 Dothideomycetes genomes: a test case for predicting lifestyles and emergence of pathogens.</title>
        <authorList>
            <person name="Haridas S."/>
            <person name="Albert R."/>
            <person name="Binder M."/>
            <person name="Bloem J."/>
            <person name="Labutti K."/>
            <person name="Salamov A."/>
            <person name="Andreopoulos B."/>
            <person name="Baker S."/>
            <person name="Barry K."/>
            <person name="Bills G."/>
            <person name="Bluhm B."/>
            <person name="Cannon C."/>
            <person name="Castanera R."/>
            <person name="Culley D."/>
            <person name="Daum C."/>
            <person name="Ezra D."/>
            <person name="Gonzalez J."/>
            <person name="Henrissat B."/>
            <person name="Kuo A."/>
            <person name="Liang C."/>
            <person name="Lipzen A."/>
            <person name="Lutzoni F."/>
            <person name="Magnuson J."/>
            <person name="Mondo S."/>
            <person name="Nolan M."/>
            <person name="Ohm R."/>
            <person name="Pangilinan J."/>
            <person name="Park H.-J."/>
            <person name="Ramirez L."/>
            <person name="Alfaro M."/>
            <person name="Sun H."/>
            <person name="Tritt A."/>
            <person name="Yoshinaga Y."/>
            <person name="Zwiers L.-H."/>
            <person name="Turgeon B."/>
            <person name="Goodwin S."/>
            <person name="Spatafora J."/>
            <person name="Crous P."/>
            <person name="Grigoriev I."/>
        </authorList>
    </citation>
    <scope>NUCLEOTIDE SEQUENCE</scope>
    <source>
        <strain evidence="1">ATCC 200398</strain>
    </source>
</reference>
<gene>
    <name evidence="1" type="ORF">BDR25DRAFT_363391</name>
</gene>
<comment type="caution">
    <text evidence="1">The sequence shown here is derived from an EMBL/GenBank/DDBJ whole genome shotgun (WGS) entry which is preliminary data.</text>
</comment>